<dbReference type="Proteomes" id="UP000198601">
    <property type="component" value="Unassembled WGS sequence"/>
</dbReference>
<reference evidence="2" key="1">
    <citation type="submission" date="2016-10" db="EMBL/GenBank/DDBJ databases">
        <authorList>
            <person name="Varghese N."/>
            <person name="Submissions S."/>
        </authorList>
    </citation>
    <scope>NUCLEOTIDE SEQUENCE [LARGE SCALE GENOMIC DNA]</scope>
    <source>
        <strain evidence="2">CGMCC 1.8946</strain>
    </source>
</reference>
<proteinExistence type="predicted"/>
<dbReference type="OrthoDB" id="1910498at2"/>
<dbReference type="Gene3D" id="3.40.50.720">
    <property type="entry name" value="NAD(P)-binding Rossmann-like Domain"/>
    <property type="match status" value="1"/>
</dbReference>
<keyword evidence="2" id="KW-1185">Reference proteome</keyword>
<evidence type="ECO:0008006" key="3">
    <source>
        <dbReference type="Google" id="ProtNLM"/>
    </source>
</evidence>
<dbReference type="AlphaFoldDB" id="A0A1G4R1B7"/>
<name>A0A1G4R1B7_9BACL</name>
<evidence type="ECO:0000313" key="2">
    <source>
        <dbReference type="Proteomes" id="UP000198601"/>
    </source>
</evidence>
<dbReference type="InterPro" id="IPR036291">
    <property type="entry name" value="NAD(P)-bd_dom_sf"/>
</dbReference>
<organism evidence="1 2">
    <name type="scientific">Paenibacillus tianmuensis</name>
    <dbReference type="NCBI Taxonomy" id="624147"/>
    <lineage>
        <taxon>Bacteria</taxon>
        <taxon>Bacillati</taxon>
        <taxon>Bacillota</taxon>
        <taxon>Bacilli</taxon>
        <taxon>Bacillales</taxon>
        <taxon>Paenibacillaceae</taxon>
        <taxon>Paenibacillus</taxon>
    </lineage>
</organism>
<dbReference type="SUPFAM" id="SSF51735">
    <property type="entry name" value="NAD(P)-binding Rossmann-fold domains"/>
    <property type="match status" value="1"/>
</dbReference>
<gene>
    <name evidence="1" type="ORF">SAMN04487970_10111</name>
</gene>
<sequence>MVKHKSSLPVLLIGATGVVGKWGAKHLRRFQPDLPIVVGGRNLSKSKAVADEIGNATAIAVDLNRLDLGLTEENQFSAVGIFFRDRTFNAQKFAQNRSIPFVTISGSVPVIGEDIATYIHGAQSSPVIIASHWMAGIPSTLAIHYAQDFHSIDHMEIVANFDPNDEYGDGGADENQYLFPNDSNPLVIKDSVWTWERDENNITHSNIQVDGMNKESTAHSFADVLSIGASTKTKSFRFAVSMSESFGSKYGKRASHNITIEVQGKNFEGIPSTLSREIISSNGQATMVGLGAAIILEQVLGLVDGNTAKAGLYFPENIVDAKHLEMRLSQIDVQIRDLAI</sequence>
<evidence type="ECO:0000313" key="1">
    <source>
        <dbReference type="EMBL" id="SCW50498.1"/>
    </source>
</evidence>
<accession>A0A1G4R1B7</accession>
<dbReference type="RefSeq" id="WP_090670259.1">
    <property type="nucleotide sequence ID" value="NZ_FMTT01000011.1"/>
</dbReference>
<protein>
    <recommendedName>
        <fullName evidence="3">Saccharopine dehydrogenase</fullName>
    </recommendedName>
</protein>
<dbReference type="EMBL" id="FMTT01000011">
    <property type="protein sequence ID" value="SCW50498.1"/>
    <property type="molecule type" value="Genomic_DNA"/>
</dbReference>
<dbReference type="STRING" id="624147.SAMN04487970_10111"/>